<evidence type="ECO:0000259" key="7">
    <source>
        <dbReference type="Pfam" id="PF02706"/>
    </source>
</evidence>
<reference evidence="9" key="1">
    <citation type="submission" date="2017-09" db="EMBL/GenBank/DDBJ databases">
        <title>Depth-based differentiation of microbial function through sediment-hosted aquifers and enrichment of novel symbionts in the deep terrestrial subsurface.</title>
        <authorList>
            <person name="Probst A.J."/>
            <person name="Ladd B."/>
            <person name="Jarett J.K."/>
            <person name="Geller-Mcgrath D.E."/>
            <person name="Sieber C.M.K."/>
            <person name="Emerson J.B."/>
            <person name="Anantharaman K."/>
            <person name="Thomas B.C."/>
            <person name="Malmstrom R."/>
            <person name="Stieglmeier M."/>
            <person name="Klingl A."/>
            <person name="Woyke T."/>
            <person name="Ryan C.M."/>
            <person name="Banfield J.F."/>
        </authorList>
    </citation>
    <scope>NUCLEOTIDE SEQUENCE [LARGE SCALE GENOMIC DNA]</scope>
</reference>
<evidence type="ECO:0000313" key="9">
    <source>
        <dbReference type="Proteomes" id="UP000228775"/>
    </source>
</evidence>
<dbReference type="EMBL" id="PEVY01000016">
    <property type="protein sequence ID" value="PIU75437.1"/>
    <property type="molecule type" value="Genomic_DNA"/>
</dbReference>
<accession>A0A2M7AXS5</accession>
<evidence type="ECO:0000256" key="5">
    <source>
        <dbReference type="ARBA" id="ARBA00023136"/>
    </source>
</evidence>
<proteinExistence type="predicted"/>
<comment type="subcellular location">
    <subcellularLocation>
        <location evidence="1">Cell membrane</location>
        <topology evidence="1">Multi-pass membrane protein</topology>
    </subcellularLocation>
</comment>
<dbReference type="PANTHER" id="PTHR32309">
    <property type="entry name" value="TYROSINE-PROTEIN KINASE"/>
    <property type="match status" value="1"/>
</dbReference>
<evidence type="ECO:0000313" key="8">
    <source>
        <dbReference type="EMBL" id="PIU75437.1"/>
    </source>
</evidence>
<dbReference type="AlphaFoldDB" id="A0A2M7AXS5"/>
<organism evidence="8 9">
    <name type="scientific">Candidatus Portnoybacteria bacterium CG06_land_8_20_14_3_00_39_12</name>
    <dbReference type="NCBI Taxonomy" id="1974809"/>
    <lineage>
        <taxon>Bacteria</taxon>
        <taxon>Candidatus Portnoyibacteriota</taxon>
    </lineage>
</organism>
<evidence type="ECO:0000256" key="1">
    <source>
        <dbReference type="ARBA" id="ARBA00004651"/>
    </source>
</evidence>
<feature type="transmembrane region" description="Helical" evidence="6">
    <location>
        <begin position="178"/>
        <end position="199"/>
    </location>
</feature>
<keyword evidence="3 6" id="KW-0812">Transmembrane</keyword>
<dbReference type="InterPro" id="IPR050445">
    <property type="entry name" value="Bact_polysacc_biosynth/exp"/>
</dbReference>
<evidence type="ECO:0000256" key="4">
    <source>
        <dbReference type="ARBA" id="ARBA00022989"/>
    </source>
</evidence>
<dbReference type="GO" id="GO:0005886">
    <property type="term" value="C:plasma membrane"/>
    <property type="evidence" value="ECO:0007669"/>
    <property type="project" value="UniProtKB-SubCell"/>
</dbReference>
<dbReference type="Proteomes" id="UP000228775">
    <property type="component" value="Unassembled WGS sequence"/>
</dbReference>
<dbReference type="InterPro" id="IPR003856">
    <property type="entry name" value="LPS_length_determ_N"/>
</dbReference>
<feature type="transmembrane region" description="Helical" evidence="6">
    <location>
        <begin position="16"/>
        <end position="34"/>
    </location>
</feature>
<comment type="caution">
    <text evidence="8">The sequence shown here is derived from an EMBL/GenBank/DDBJ whole genome shotgun (WGS) entry which is preliminary data.</text>
</comment>
<feature type="domain" description="Polysaccharide chain length determinant N-terminal" evidence="7">
    <location>
        <begin position="7"/>
        <end position="78"/>
    </location>
</feature>
<dbReference type="PANTHER" id="PTHR32309:SF31">
    <property type="entry name" value="CAPSULAR EXOPOLYSACCHARIDE FAMILY"/>
    <property type="match status" value="1"/>
</dbReference>
<sequence>MSENHYLKAFKGNWELIVTLVLIATVISLAISVLQTSEYEAKLRVLVIQSQRGQMDPYRAAQSAEFLANLLSKVIYSSSFRAHVQESSFNFDRSILNGSSKNVIDAWKKQISVKVVGDTGILEINAFSHDRDQATELARSVANVFVQNGQEYYGQDSEVQILVLDDALASDSPVRPNLWRNIILGAFLGLALGYFIGWIRGNRG</sequence>
<dbReference type="Pfam" id="PF02706">
    <property type="entry name" value="Wzz"/>
    <property type="match status" value="1"/>
</dbReference>
<keyword evidence="2" id="KW-1003">Cell membrane</keyword>
<keyword evidence="4 6" id="KW-1133">Transmembrane helix</keyword>
<keyword evidence="5 6" id="KW-0472">Membrane</keyword>
<gene>
    <name evidence="8" type="ORF">COS76_00810</name>
</gene>
<evidence type="ECO:0000256" key="2">
    <source>
        <dbReference type="ARBA" id="ARBA00022475"/>
    </source>
</evidence>
<name>A0A2M7AXS5_9BACT</name>
<evidence type="ECO:0000256" key="3">
    <source>
        <dbReference type="ARBA" id="ARBA00022692"/>
    </source>
</evidence>
<protein>
    <recommendedName>
        <fullName evidence="7">Polysaccharide chain length determinant N-terminal domain-containing protein</fullName>
    </recommendedName>
</protein>
<evidence type="ECO:0000256" key="6">
    <source>
        <dbReference type="SAM" id="Phobius"/>
    </source>
</evidence>